<accession>A0A8J5I4E4</accession>
<gene>
    <name evidence="1" type="ORF">JG688_00016315</name>
</gene>
<dbReference type="Proteomes" id="UP000709295">
    <property type="component" value="Unassembled WGS sequence"/>
</dbReference>
<name>A0A8J5I4E4_9STRA</name>
<sequence length="105" mass="11518">MERNTVASPGMLIRETTSAAIRKKRISSRLLWSRISALEEVQSQLDMMENLLVAMVELHQDISACVAEDMRAAASTATTGTELRQDVDAPFSVVLTDAIDELKAP</sequence>
<dbReference type="AlphaFoldDB" id="A0A8J5I4E4"/>
<reference evidence="1" key="1">
    <citation type="submission" date="2021-01" db="EMBL/GenBank/DDBJ databases">
        <title>Phytophthora aleatoria, a newly-described species from Pinus radiata is distinct from Phytophthora cactorum isolates based on comparative genomics.</title>
        <authorList>
            <person name="Mcdougal R."/>
            <person name="Panda P."/>
            <person name="Williams N."/>
            <person name="Studholme D.J."/>
        </authorList>
    </citation>
    <scope>NUCLEOTIDE SEQUENCE</scope>
    <source>
        <strain evidence="1">NZFS 4037</strain>
    </source>
</reference>
<proteinExistence type="predicted"/>
<dbReference type="EMBL" id="JAENGY010001993">
    <property type="protein sequence ID" value="KAG6945903.1"/>
    <property type="molecule type" value="Genomic_DNA"/>
</dbReference>
<comment type="caution">
    <text evidence="1">The sequence shown here is derived from an EMBL/GenBank/DDBJ whole genome shotgun (WGS) entry which is preliminary data.</text>
</comment>
<protein>
    <submittedName>
        <fullName evidence="1">Uncharacterized protein</fullName>
    </submittedName>
</protein>
<evidence type="ECO:0000313" key="1">
    <source>
        <dbReference type="EMBL" id="KAG6945903.1"/>
    </source>
</evidence>
<organism evidence="1 2">
    <name type="scientific">Phytophthora aleatoria</name>
    <dbReference type="NCBI Taxonomy" id="2496075"/>
    <lineage>
        <taxon>Eukaryota</taxon>
        <taxon>Sar</taxon>
        <taxon>Stramenopiles</taxon>
        <taxon>Oomycota</taxon>
        <taxon>Peronosporomycetes</taxon>
        <taxon>Peronosporales</taxon>
        <taxon>Peronosporaceae</taxon>
        <taxon>Phytophthora</taxon>
    </lineage>
</organism>
<evidence type="ECO:0000313" key="2">
    <source>
        <dbReference type="Proteomes" id="UP000709295"/>
    </source>
</evidence>
<keyword evidence="2" id="KW-1185">Reference proteome</keyword>